<protein>
    <submittedName>
        <fullName evidence="2">Uncharacterized protein</fullName>
    </submittedName>
</protein>
<dbReference type="EMBL" id="JAPHEH010000001">
    <property type="protein sequence ID" value="MDG4476678.1"/>
    <property type="molecule type" value="Genomic_DNA"/>
</dbReference>
<feature type="transmembrane region" description="Helical" evidence="1">
    <location>
        <begin position="635"/>
        <end position="657"/>
    </location>
</feature>
<gene>
    <name evidence="2" type="ORF">OLX77_10995</name>
</gene>
<organism evidence="2 3">
    <name type="scientific">Thiovibrio frasassiensis</name>
    <dbReference type="NCBI Taxonomy" id="2984131"/>
    <lineage>
        <taxon>Bacteria</taxon>
        <taxon>Pseudomonadati</taxon>
        <taxon>Thermodesulfobacteriota</taxon>
        <taxon>Desulfobulbia</taxon>
        <taxon>Desulfobulbales</taxon>
        <taxon>Thiovibrionaceae</taxon>
        <taxon>Thiovibrio</taxon>
    </lineage>
</organism>
<reference evidence="2" key="1">
    <citation type="journal article" date="2022" name="bioRxiv">
        <title>Thiovibrio frasassiensisgen. nov., sp. nov., an autotrophic, elemental sulfur disproportionating bacterium isolated from sulfidic karst sediment, and proposal of Thiovibrionaceae fam. nov.</title>
        <authorList>
            <person name="Aronson H."/>
            <person name="Thomas C."/>
            <person name="Bhattacharyya M."/>
            <person name="Eckstein S."/>
            <person name="Jensen S."/>
            <person name="Barco R."/>
            <person name="Macalady J."/>
            <person name="Amend J."/>
        </authorList>
    </citation>
    <scope>NUCLEOTIDE SEQUENCE</scope>
    <source>
        <strain evidence="2">RS19-109</strain>
    </source>
</reference>
<accession>A0A9X4RMY3</accession>
<keyword evidence="1" id="KW-0472">Membrane</keyword>
<evidence type="ECO:0000313" key="2">
    <source>
        <dbReference type="EMBL" id="MDG4476678.1"/>
    </source>
</evidence>
<proteinExistence type="predicted"/>
<comment type="caution">
    <text evidence="2">The sequence shown here is derived from an EMBL/GenBank/DDBJ whole genome shotgun (WGS) entry which is preliminary data.</text>
</comment>
<name>A0A9X4RMY3_9BACT</name>
<evidence type="ECO:0000256" key="1">
    <source>
        <dbReference type="SAM" id="Phobius"/>
    </source>
</evidence>
<dbReference type="Proteomes" id="UP001154240">
    <property type="component" value="Unassembled WGS sequence"/>
</dbReference>
<dbReference type="AlphaFoldDB" id="A0A9X4RMY3"/>
<keyword evidence="1" id="KW-1133">Transmembrane helix</keyword>
<evidence type="ECO:0000313" key="3">
    <source>
        <dbReference type="Proteomes" id="UP001154240"/>
    </source>
</evidence>
<feature type="transmembrane region" description="Helical" evidence="1">
    <location>
        <begin position="678"/>
        <end position="696"/>
    </location>
</feature>
<dbReference type="RefSeq" id="WP_307633643.1">
    <property type="nucleotide sequence ID" value="NZ_JAPHEH010000001.1"/>
</dbReference>
<keyword evidence="1" id="KW-0812">Transmembrane</keyword>
<sequence>MKEIDHSCLLAIHPLSQQGSQALQNLWPAFIQTLRKLLVQVGVESAESTPDLLLIYYDEPFTALSTLIESLESLKKQHWHADKGAVSIQVILHLHRKKDPPIDFAETSAPVWGLLQPETPYITRALKLQWEQIFAGKKMPAHQFVDAGDGLFQLVFSGDLSTLRRERLFTGKVLAAKGTCSECFYCGLSNHVPAHCPSKHLTMETRSLNRVGYLPLPKIDSLFKQVMAEQKKMAELLTTNIDTAQIRSDLLLQVYVAYFDLYLIYQPRFLANSTFSLLSSWDGGGKTDKMRIDRVKIDSRNLQAGFDCLRLGQYKQAIDFMKVENQALGGKQFYATIGLAFVALERGGLGDMAQFLQIAHSTASSEKEKIYINLLYARFHRLAGHPWKAEQLMSSVANLYVDCSELQYSLIQIRVHEGQGQQQMQLLRKLVTGDRRYFMISLMDPALLPANSMVENVLSGLLEQKTKEAAEYLAEAQEALAVLQTWFGEEQDEELQTNLTALANLEEQFRRSAVYDVLDIAERAKPLSMLCPRLREARLEALNDQVDAAALVWADYNAFWKEYPYQSFFRDFKELLYAGKRKFVEARSIAGENLAKGRERLQTGQAKVELLTGQVERMLKLKIALDTLMIFFKKLIVAELVFSVLAFLTLPLITIVLSGIIDPDIVRLAKNPQTQKGCMVLLTLFLAPFSALALTIRSMSER</sequence>
<reference evidence="2" key="2">
    <citation type="submission" date="2022-10" db="EMBL/GenBank/DDBJ databases">
        <authorList>
            <person name="Aronson H.S."/>
        </authorList>
    </citation>
    <scope>NUCLEOTIDE SEQUENCE</scope>
    <source>
        <strain evidence="2">RS19-109</strain>
    </source>
</reference>
<keyword evidence="3" id="KW-1185">Reference proteome</keyword>